<evidence type="ECO:0000256" key="6">
    <source>
        <dbReference type="ARBA" id="ARBA00023014"/>
    </source>
</evidence>
<gene>
    <name evidence="8" type="ORF">SAMN05421784_11139</name>
</gene>
<evidence type="ECO:0000256" key="2">
    <source>
        <dbReference type="ARBA" id="ARBA00022485"/>
    </source>
</evidence>
<dbReference type="PROSITE" id="PS51918">
    <property type="entry name" value="RADICAL_SAM"/>
    <property type="match status" value="1"/>
</dbReference>
<protein>
    <submittedName>
        <fullName evidence="8">Radical SAM additional 4Fe4S-binding SPASM domain-containing protein</fullName>
    </submittedName>
</protein>
<evidence type="ECO:0000259" key="7">
    <source>
        <dbReference type="PROSITE" id="PS51918"/>
    </source>
</evidence>
<evidence type="ECO:0000256" key="5">
    <source>
        <dbReference type="ARBA" id="ARBA00023004"/>
    </source>
</evidence>
<accession>A0A1I7H3Q9</accession>
<dbReference type="AlphaFoldDB" id="A0A1I7H3Q9"/>
<dbReference type="PANTHER" id="PTHR11228:SF7">
    <property type="entry name" value="PQQA PEPTIDE CYCLASE"/>
    <property type="match status" value="1"/>
</dbReference>
<proteinExistence type="predicted"/>
<evidence type="ECO:0000256" key="4">
    <source>
        <dbReference type="ARBA" id="ARBA00022723"/>
    </source>
</evidence>
<keyword evidence="4" id="KW-0479">Metal-binding</keyword>
<dbReference type="InterPro" id="IPR023885">
    <property type="entry name" value="4Fe4S-binding_SPASM_dom"/>
</dbReference>
<dbReference type="InterPro" id="IPR013785">
    <property type="entry name" value="Aldolase_TIM"/>
</dbReference>
<dbReference type="SFLD" id="SFLDG01386">
    <property type="entry name" value="main_SPASM_domain-containing"/>
    <property type="match status" value="1"/>
</dbReference>
<dbReference type="Proteomes" id="UP000242496">
    <property type="component" value="Unassembled WGS sequence"/>
</dbReference>
<evidence type="ECO:0000313" key="8">
    <source>
        <dbReference type="EMBL" id="SFU55310.1"/>
    </source>
</evidence>
<dbReference type="PIRSF" id="PIRSF037420">
    <property type="entry name" value="PQQ_syn_pqqE"/>
    <property type="match status" value="1"/>
</dbReference>
<evidence type="ECO:0000256" key="1">
    <source>
        <dbReference type="ARBA" id="ARBA00001966"/>
    </source>
</evidence>
<dbReference type="PANTHER" id="PTHR11228">
    <property type="entry name" value="RADICAL SAM DOMAIN PROTEIN"/>
    <property type="match status" value="1"/>
</dbReference>
<keyword evidence="2" id="KW-0004">4Fe-4S</keyword>
<dbReference type="InterPro" id="IPR007197">
    <property type="entry name" value="rSAM"/>
</dbReference>
<dbReference type="SFLD" id="SFLDS00029">
    <property type="entry name" value="Radical_SAM"/>
    <property type="match status" value="1"/>
</dbReference>
<dbReference type="Pfam" id="PF13186">
    <property type="entry name" value="SPASM"/>
    <property type="match status" value="1"/>
</dbReference>
<name>A0A1I7H3Q9_9GAMM</name>
<organism evidence="8 9">
    <name type="scientific">Xenorhabdus koppenhoeferi</name>
    <dbReference type="NCBI Taxonomy" id="351659"/>
    <lineage>
        <taxon>Bacteria</taxon>
        <taxon>Pseudomonadati</taxon>
        <taxon>Pseudomonadota</taxon>
        <taxon>Gammaproteobacteria</taxon>
        <taxon>Enterobacterales</taxon>
        <taxon>Morganellaceae</taxon>
        <taxon>Xenorhabdus</taxon>
    </lineage>
</organism>
<dbReference type="SUPFAM" id="SSF102114">
    <property type="entry name" value="Radical SAM enzymes"/>
    <property type="match status" value="1"/>
</dbReference>
<keyword evidence="9" id="KW-1185">Reference proteome</keyword>
<evidence type="ECO:0000313" key="9">
    <source>
        <dbReference type="Proteomes" id="UP000242496"/>
    </source>
</evidence>
<keyword evidence="3" id="KW-0949">S-adenosyl-L-methionine</keyword>
<feature type="domain" description="Radical SAM core" evidence="7">
    <location>
        <begin position="12"/>
        <end position="241"/>
    </location>
</feature>
<keyword evidence="6" id="KW-0411">Iron-sulfur</keyword>
<evidence type="ECO:0000256" key="3">
    <source>
        <dbReference type="ARBA" id="ARBA00022691"/>
    </source>
</evidence>
<comment type="cofactor">
    <cofactor evidence="1">
        <name>[4Fe-4S] cluster</name>
        <dbReference type="ChEBI" id="CHEBI:49883"/>
    </cofactor>
</comment>
<dbReference type="CDD" id="cd01335">
    <property type="entry name" value="Radical_SAM"/>
    <property type="match status" value="1"/>
</dbReference>
<dbReference type="STRING" id="351659.SAMN05421784_11139"/>
<sequence>MNLITDNDEPLFSSPIHVDFDMTNACNLACRHCHAASGKRQDNELTTAEIKNIISQLHESGVIDLTLAGGEPFLRPDMSEILAHAQSCFGLYTTVVTNGTLLNKKIIKTLANECPDISFNISIDGSTPDSLDILRHRKNRDQKRRELLFSQIISGAESLSATGLSLGVSFVVSGMNADELEGVYRLATEELGAKSVTAIRFFPAGYGKNALNELELKYQQWESMILHLTRNHDNFRKLTISVSAPWEIYLPLIRNGYSPQQIWDIWGYRSTLTDPMYSSVYQTADPSGVGDLNISGNGMVYPSVLMSRNDTVLCGNLREHSLTDIWYNAAALKKLRNIKISDIGSPCTTCEIGELCGAGSRSRALSITGNLKGLDLWCPIIAEKDNRRRTENVLFTQK</sequence>
<reference evidence="9" key="1">
    <citation type="submission" date="2016-10" db="EMBL/GenBank/DDBJ databases">
        <authorList>
            <person name="Varghese N."/>
            <person name="Submissions S."/>
        </authorList>
    </citation>
    <scope>NUCLEOTIDE SEQUENCE [LARGE SCALE GENOMIC DNA]</scope>
    <source>
        <strain evidence="9">DSM 18168</strain>
    </source>
</reference>
<dbReference type="InterPro" id="IPR017200">
    <property type="entry name" value="PqqE-like"/>
</dbReference>
<dbReference type="EMBL" id="FPBJ01000011">
    <property type="protein sequence ID" value="SFU55310.1"/>
    <property type="molecule type" value="Genomic_DNA"/>
</dbReference>
<dbReference type="GO" id="GO:0003824">
    <property type="term" value="F:catalytic activity"/>
    <property type="evidence" value="ECO:0007669"/>
    <property type="project" value="InterPro"/>
</dbReference>
<dbReference type="Pfam" id="PF04055">
    <property type="entry name" value="Radical_SAM"/>
    <property type="match status" value="1"/>
</dbReference>
<dbReference type="GO" id="GO:0051539">
    <property type="term" value="F:4 iron, 4 sulfur cluster binding"/>
    <property type="evidence" value="ECO:0007669"/>
    <property type="project" value="UniProtKB-KW"/>
</dbReference>
<dbReference type="InterPro" id="IPR058240">
    <property type="entry name" value="rSAM_sf"/>
</dbReference>
<keyword evidence="5" id="KW-0408">Iron</keyword>
<dbReference type="Gene3D" id="3.20.20.70">
    <property type="entry name" value="Aldolase class I"/>
    <property type="match status" value="1"/>
</dbReference>
<dbReference type="SFLD" id="SFLDG01067">
    <property type="entry name" value="SPASM/twitch_domain_containing"/>
    <property type="match status" value="1"/>
</dbReference>
<dbReference type="GO" id="GO:0046872">
    <property type="term" value="F:metal ion binding"/>
    <property type="evidence" value="ECO:0007669"/>
    <property type="project" value="UniProtKB-KW"/>
</dbReference>
<dbReference type="InterPro" id="IPR050377">
    <property type="entry name" value="Radical_SAM_PqqE_MftC-like"/>
</dbReference>